<dbReference type="Pfam" id="PF13188">
    <property type="entry name" value="PAS_8"/>
    <property type="match status" value="1"/>
</dbReference>
<protein>
    <submittedName>
        <fullName evidence="2">PAS domain S-box-containing protein</fullName>
    </submittedName>
</protein>
<dbReference type="Proteomes" id="UP000242469">
    <property type="component" value="Unassembled WGS sequence"/>
</dbReference>
<evidence type="ECO:0000313" key="2">
    <source>
        <dbReference type="EMBL" id="SEA98609.1"/>
    </source>
</evidence>
<dbReference type="AlphaFoldDB" id="A0A1H4FMM6"/>
<dbReference type="InterPro" id="IPR035965">
    <property type="entry name" value="PAS-like_dom_sf"/>
</dbReference>
<dbReference type="NCBIfam" id="TIGR00229">
    <property type="entry name" value="sensory_box"/>
    <property type="match status" value="1"/>
</dbReference>
<dbReference type="Pfam" id="PF08447">
    <property type="entry name" value="PAS_3"/>
    <property type="match status" value="1"/>
</dbReference>
<dbReference type="InterPro" id="IPR000014">
    <property type="entry name" value="PAS"/>
</dbReference>
<feature type="domain" description="PAS" evidence="1">
    <location>
        <begin position="135"/>
        <end position="210"/>
    </location>
</feature>
<reference evidence="3" key="1">
    <citation type="submission" date="2016-10" db="EMBL/GenBank/DDBJ databases">
        <authorList>
            <person name="Varghese N."/>
            <person name="Submissions S."/>
        </authorList>
    </citation>
    <scope>NUCLEOTIDE SEQUENCE [LARGE SCALE GENOMIC DNA]</scope>
    <source>
        <strain evidence="3">DSM 11526</strain>
    </source>
</reference>
<dbReference type="EMBL" id="FNRJ01000012">
    <property type="protein sequence ID" value="SEA98609.1"/>
    <property type="molecule type" value="Genomic_DNA"/>
</dbReference>
<evidence type="ECO:0000313" key="3">
    <source>
        <dbReference type="Proteomes" id="UP000242469"/>
    </source>
</evidence>
<evidence type="ECO:0000259" key="1">
    <source>
        <dbReference type="PROSITE" id="PS50112"/>
    </source>
</evidence>
<dbReference type="CDD" id="cd00130">
    <property type="entry name" value="PAS"/>
    <property type="match status" value="2"/>
</dbReference>
<proteinExistence type="predicted"/>
<organism evidence="2 3">
    <name type="scientific">Marinobacterium iners DSM 11526</name>
    <dbReference type="NCBI Taxonomy" id="1122198"/>
    <lineage>
        <taxon>Bacteria</taxon>
        <taxon>Pseudomonadati</taxon>
        <taxon>Pseudomonadota</taxon>
        <taxon>Gammaproteobacteria</taxon>
        <taxon>Oceanospirillales</taxon>
        <taxon>Oceanospirillaceae</taxon>
        <taxon>Marinobacterium</taxon>
    </lineage>
</organism>
<dbReference type="InterPro" id="IPR013655">
    <property type="entry name" value="PAS_fold_3"/>
</dbReference>
<dbReference type="PROSITE" id="PS50112">
    <property type="entry name" value="PAS"/>
    <property type="match status" value="1"/>
</dbReference>
<accession>A0A1H4FMM6</accession>
<dbReference type="Gene3D" id="3.30.450.20">
    <property type="entry name" value="PAS domain"/>
    <property type="match status" value="2"/>
</dbReference>
<dbReference type="SMART" id="SM00091">
    <property type="entry name" value="PAS"/>
    <property type="match status" value="2"/>
</dbReference>
<gene>
    <name evidence="2" type="ORF">SAMN02745729_1129</name>
</gene>
<dbReference type="RefSeq" id="WP_254775038.1">
    <property type="nucleotide sequence ID" value="NZ_FNRJ01000012.1"/>
</dbReference>
<dbReference type="SUPFAM" id="SSF55785">
    <property type="entry name" value="PYP-like sensor domain (PAS domain)"/>
    <property type="match status" value="2"/>
</dbReference>
<keyword evidence="3" id="KW-1185">Reference proteome</keyword>
<sequence length="262" mass="30045">MLSQMLDLIRPSGRSAQASGYEPEYVLNNLETAILVIDANGRILQANRCWKELSRGNLSMLFHEYLHPGDRAQWQQALIRLERSVCLRLLTTEQRTSRWFELKLSALNPETGWPLTITLLDISERMDESRQREAHWRSLHQLLQHLPAMLYRGRNNRHWTMEYVSAGCRELTGYSPEVLTNQSCLNYGDLIHPDDSGPVWEQVQEALSRCSEFELHYRLQHADGHFVPVSEKGCGLYADNGSILGVEGIVVAFATPPDYPRI</sequence>
<dbReference type="STRING" id="1122198.SAMN02745729_1129"/>
<name>A0A1H4FMM6_9GAMM</name>